<keyword evidence="2" id="KW-0548">Nucleotidyltransferase</keyword>
<dbReference type="CDD" id="cd01647">
    <property type="entry name" value="RT_LTR"/>
    <property type="match status" value="1"/>
</dbReference>
<keyword evidence="3" id="KW-0540">Nuclease</keyword>
<evidence type="ECO:0000259" key="5">
    <source>
        <dbReference type="PROSITE" id="PS50878"/>
    </source>
</evidence>
<keyword evidence="6" id="KW-1185">Reference proteome</keyword>
<dbReference type="PANTHER" id="PTHR37984:SF5">
    <property type="entry name" value="PROTEIN NYNRIN-LIKE"/>
    <property type="match status" value="1"/>
</dbReference>
<dbReference type="AlphaFoldDB" id="A0A0N5B5K3"/>
<dbReference type="SUPFAM" id="SSF56672">
    <property type="entry name" value="DNA/RNA polymerases"/>
    <property type="match status" value="1"/>
</dbReference>
<evidence type="ECO:0000256" key="4">
    <source>
        <dbReference type="ARBA" id="ARBA00022759"/>
    </source>
</evidence>
<dbReference type="InterPro" id="IPR043128">
    <property type="entry name" value="Rev_trsase/Diguanyl_cyclase"/>
</dbReference>
<dbReference type="GO" id="GO:0004519">
    <property type="term" value="F:endonuclease activity"/>
    <property type="evidence" value="ECO:0007669"/>
    <property type="project" value="UniProtKB-KW"/>
</dbReference>
<dbReference type="Gene3D" id="3.30.70.270">
    <property type="match status" value="2"/>
</dbReference>
<dbReference type="Proteomes" id="UP000046392">
    <property type="component" value="Unplaced"/>
</dbReference>
<dbReference type="Pfam" id="PF00078">
    <property type="entry name" value="RVT_1"/>
    <property type="match status" value="1"/>
</dbReference>
<dbReference type="WBParaSite" id="SPAL_0000134600.1">
    <property type="protein sequence ID" value="SPAL_0000134600.1"/>
    <property type="gene ID" value="SPAL_0000134600"/>
</dbReference>
<feature type="domain" description="Reverse transcriptase" evidence="5">
    <location>
        <begin position="439"/>
        <end position="629"/>
    </location>
</feature>
<keyword evidence="4" id="KW-0378">Hydrolase</keyword>
<keyword evidence="1" id="KW-0808">Transferase</keyword>
<dbReference type="InterPro" id="IPR043502">
    <property type="entry name" value="DNA/RNA_pol_sf"/>
</dbReference>
<evidence type="ECO:0000256" key="1">
    <source>
        <dbReference type="ARBA" id="ARBA00022679"/>
    </source>
</evidence>
<organism evidence="6 7">
    <name type="scientific">Strongyloides papillosus</name>
    <name type="common">Intestinal threadworm</name>
    <dbReference type="NCBI Taxonomy" id="174720"/>
    <lineage>
        <taxon>Eukaryota</taxon>
        <taxon>Metazoa</taxon>
        <taxon>Ecdysozoa</taxon>
        <taxon>Nematoda</taxon>
        <taxon>Chromadorea</taxon>
        <taxon>Rhabditida</taxon>
        <taxon>Tylenchina</taxon>
        <taxon>Panagrolaimomorpha</taxon>
        <taxon>Strongyloidoidea</taxon>
        <taxon>Strongyloididae</taxon>
        <taxon>Strongyloides</taxon>
    </lineage>
</organism>
<evidence type="ECO:0000313" key="6">
    <source>
        <dbReference type="Proteomes" id="UP000046392"/>
    </source>
</evidence>
<dbReference type="CDD" id="cd00303">
    <property type="entry name" value="retropepsin_like"/>
    <property type="match status" value="1"/>
</dbReference>
<dbReference type="InterPro" id="IPR000477">
    <property type="entry name" value="RT_dom"/>
</dbReference>
<evidence type="ECO:0000256" key="3">
    <source>
        <dbReference type="ARBA" id="ARBA00022722"/>
    </source>
</evidence>
<evidence type="ECO:0000313" key="7">
    <source>
        <dbReference type="WBParaSite" id="SPAL_0000134600.1"/>
    </source>
</evidence>
<dbReference type="Gene3D" id="2.40.70.10">
    <property type="entry name" value="Acid Proteases"/>
    <property type="match status" value="1"/>
</dbReference>
<dbReference type="PANTHER" id="PTHR37984">
    <property type="entry name" value="PROTEIN CBG26694"/>
    <property type="match status" value="1"/>
</dbReference>
<proteinExistence type="predicted"/>
<dbReference type="Gene3D" id="3.10.10.10">
    <property type="entry name" value="HIV Type 1 Reverse Transcriptase, subunit A, domain 1"/>
    <property type="match status" value="1"/>
</dbReference>
<dbReference type="GO" id="GO:0016779">
    <property type="term" value="F:nucleotidyltransferase activity"/>
    <property type="evidence" value="ECO:0007669"/>
    <property type="project" value="UniProtKB-KW"/>
</dbReference>
<dbReference type="STRING" id="174720.A0A0N5B5K3"/>
<keyword evidence="4" id="KW-0255">Endonuclease</keyword>
<accession>A0A0N5B5K3</accession>
<reference evidence="7" key="1">
    <citation type="submission" date="2017-02" db="UniProtKB">
        <authorList>
            <consortium name="WormBaseParasite"/>
        </authorList>
    </citation>
    <scope>IDENTIFICATION</scope>
</reference>
<evidence type="ECO:0000256" key="2">
    <source>
        <dbReference type="ARBA" id="ARBA00022695"/>
    </source>
</evidence>
<sequence>MKETPTCEQLEMMADKTHFCTMVKQKEMIWKVAYPNSTPAERLSWILLRQSEGIVSGFMTYLENKVKELGDADTNDLVEFMNMRAETREKAYGTKVLEFWNMERKKGENTMDFGARLQTLARRVDKIIWEKLVIQKLLIEIDDYTLFLINSTIDETTDLATVLKKILDAEDVTHGREFKKGETKKKELKLTCWFCKESDHKKEECKKWKDAGSPVYNFTTRTWETGQLKICNNDLAAMREIEICGKTKEVFLDSGSTENWMSLENAKNLGVELKPTSGVSACMADGSALKAIAMFDCEVDFKNGKGIQVLRFYVPVKGNDIIIGWRVLKNNCDLFEIGSDNDTSVESSLTADHSENEVLQDCKDEGHETSVMVEREEVLKFIEQCQQKVESIEKRTPISLELRDELSIEDIQLKRDYRRKVKNIFSGGLQAYLDKEERSGMISRVYDIPRIVSPIHIVKKKNADEHAVDDKIPCDFMRVCVDYSELNQFLAKKEVDLIRLESVIDMVSGSEYLSTMDVSAAYKALPLDEHSKELTCFYTPYGIYKAETLPFGLATAPALFVAEIRKSLKMIKSTNFTFYMDDFLFYGPVAQQIQAIKEVTEALTKRGWSWNLEKCEILKPQVHFIGYLISGTEWEIPDEKIKKLLDMTPPKNAKELASLRGKLLYFSRLIPEFGAITSVWDGSKFRWEEDEQKAFETIMSILKRNPK</sequence>
<protein>
    <submittedName>
        <fullName evidence="7">Reverse transcriptase domain-containing protein</fullName>
    </submittedName>
</protein>
<dbReference type="InterPro" id="IPR050951">
    <property type="entry name" value="Retrovirus_Pol_polyprotein"/>
</dbReference>
<dbReference type="InterPro" id="IPR021109">
    <property type="entry name" value="Peptidase_aspartic_dom_sf"/>
</dbReference>
<dbReference type="PROSITE" id="PS50878">
    <property type="entry name" value="RT_POL"/>
    <property type="match status" value="1"/>
</dbReference>
<name>A0A0N5B5K3_STREA</name>